<dbReference type="SUPFAM" id="SSF56281">
    <property type="entry name" value="Metallo-hydrolase/oxidoreductase"/>
    <property type="match status" value="1"/>
</dbReference>
<dbReference type="Proteomes" id="UP000273001">
    <property type="component" value="Chromosome"/>
</dbReference>
<evidence type="ECO:0000313" key="3">
    <source>
        <dbReference type="EMBL" id="AYD90175.1"/>
    </source>
</evidence>
<name>A0ABM6Z4P9_9ACTO</name>
<dbReference type="PANTHER" id="PTHR43546">
    <property type="entry name" value="UPF0173 METAL-DEPENDENT HYDROLASE MJ1163-RELATED"/>
    <property type="match status" value="1"/>
</dbReference>
<dbReference type="PANTHER" id="PTHR43546:SF9">
    <property type="entry name" value="L-ASCORBATE-6-PHOSPHATE LACTONASE ULAG-RELATED"/>
    <property type="match status" value="1"/>
</dbReference>
<gene>
    <name evidence="3" type="ORF">D5R93_09495</name>
</gene>
<evidence type="ECO:0000259" key="2">
    <source>
        <dbReference type="Pfam" id="PF12706"/>
    </source>
</evidence>
<protein>
    <submittedName>
        <fullName evidence="3">MBL fold metallo-hydrolase</fullName>
    </submittedName>
</protein>
<dbReference type="RefSeq" id="WP_120204916.1">
    <property type="nucleotide sequence ID" value="NZ_CP032514.1"/>
</dbReference>
<keyword evidence="1" id="KW-0378">Hydrolase</keyword>
<accession>A0ABM6Z4P9</accession>
<sequence length="261" mass="28300">MEFLHIRNATARLTYSGQVFLIDPMLSPKGSLDPFPSLRGSERNPLQDLPLPAKEVVRGIDATIVTHTHIDHWDQEAAHFVPKEIPVFVQNEYDADTISSAGFTDVRVLEGTARLGQVVLASVAGQHYDTPELVQPMIERTGSADTMGVVLSAEGEPTLYLTGDTVWFAGLEKALDVFAPDVVIANAGGNSIPGGRLVLDDAEVAQIHRAAPEARIVAVHMEALNHWGTSKERLRQTAAEQGFEGSLLIPDDGQSLVLHTR</sequence>
<dbReference type="InterPro" id="IPR001279">
    <property type="entry name" value="Metallo-B-lactamas"/>
</dbReference>
<dbReference type="Pfam" id="PF12706">
    <property type="entry name" value="Lactamase_B_2"/>
    <property type="match status" value="1"/>
</dbReference>
<evidence type="ECO:0000313" key="4">
    <source>
        <dbReference type="Proteomes" id="UP000273001"/>
    </source>
</evidence>
<dbReference type="InterPro" id="IPR050114">
    <property type="entry name" value="UPF0173_UPF0282_UlaG_hydrolase"/>
</dbReference>
<organism evidence="3 4">
    <name type="scientific">Actinomyces lilanjuaniae</name>
    <dbReference type="NCBI Taxonomy" id="2321394"/>
    <lineage>
        <taxon>Bacteria</taxon>
        <taxon>Bacillati</taxon>
        <taxon>Actinomycetota</taxon>
        <taxon>Actinomycetes</taxon>
        <taxon>Actinomycetales</taxon>
        <taxon>Actinomycetaceae</taxon>
        <taxon>Actinomyces</taxon>
    </lineage>
</organism>
<keyword evidence="4" id="KW-1185">Reference proteome</keyword>
<dbReference type="Gene3D" id="3.60.15.10">
    <property type="entry name" value="Ribonuclease Z/Hydroxyacylglutathione hydrolase-like"/>
    <property type="match status" value="1"/>
</dbReference>
<proteinExistence type="predicted"/>
<reference evidence="3 4" key="1">
    <citation type="submission" date="2018-09" db="EMBL/GenBank/DDBJ databases">
        <authorList>
            <person name="Li J."/>
        </authorList>
    </citation>
    <scope>NUCLEOTIDE SEQUENCE [LARGE SCALE GENOMIC DNA]</scope>
    <source>
        <strain evidence="3 4">2129</strain>
    </source>
</reference>
<dbReference type="InterPro" id="IPR036866">
    <property type="entry name" value="RibonucZ/Hydroxyglut_hydro"/>
</dbReference>
<dbReference type="EMBL" id="CP032514">
    <property type="protein sequence ID" value="AYD90175.1"/>
    <property type="molecule type" value="Genomic_DNA"/>
</dbReference>
<evidence type="ECO:0000256" key="1">
    <source>
        <dbReference type="ARBA" id="ARBA00022801"/>
    </source>
</evidence>
<feature type="domain" description="Metallo-beta-lactamase" evidence="2">
    <location>
        <begin position="32"/>
        <end position="221"/>
    </location>
</feature>